<organism evidence="4 5">
    <name type="scientific">Funneliformis geosporum</name>
    <dbReference type="NCBI Taxonomy" id="1117311"/>
    <lineage>
        <taxon>Eukaryota</taxon>
        <taxon>Fungi</taxon>
        <taxon>Fungi incertae sedis</taxon>
        <taxon>Mucoromycota</taxon>
        <taxon>Glomeromycotina</taxon>
        <taxon>Glomeromycetes</taxon>
        <taxon>Glomerales</taxon>
        <taxon>Glomeraceae</taxon>
        <taxon>Funneliformis</taxon>
    </lineage>
</organism>
<dbReference type="AlphaFoldDB" id="A0A9W4SRB5"/>
<sequence>MGTEGSCRTPRLELTPNKSSLHVRFSGNWCENVGINEVGDGLLLDKWYHLAYTISDSEKRLDFYIDGEWVGFDCIPDVRTGKVVFNDGPLYIGRSFHKGFDGDVSNVRYFNWRLCAEEVKEDSLNTRITYGSKVALVHEPTGKYLSTKGIKYDCGRFGQHMVVGTGRKIDLNNDVFTVIEANGTSVSVGSPLLFNNIVGFKHQATGGILHSHGLNFGSTPLMRHQQVTLRQGRNGDDDWLIRRYNSAISKDDSVYVCNNDIICLIHFKSDKPALYSHPILFGDGSQEVSCHGNGNDDNNKWRIELIDDSKL</sequence>
<comment type="caution">
    <text evidence="4">The sequence shown here is derived from an EMBL/GenBank/DDBJ whole genome shotgun (WGS) entry which is preliminary data.</text>
</comment>
<evidence type="ECO:0000259" key="3">
    <source>
        <dbReference type="PROSITE" id="PS50919"/>
    </source>
</evidence>
<accession>A0A9W4SRB5</accession>
<dbReference type="PANTHER" id="PTHR46809">
    <property type="entry name" value="STROMAL CELL-DERIVED FACTOR 2-LIKE PROTEIN"/>
    <property type="match status" value="1"/>
</dbReference>
<proteinExistence type="predicted"/>
<gene>
    <name evidence="4" type="ORF">FWILDA_LOCUS8397</name>
</gene>
<protein>
    <submittedName>
        <fullName evidence="4">5272_t:CDS:1</fullName>
    </submittedName>
</protein>
<dbReference type="Pfam" id="PF13385">
    <property type="entry name" value="Laminin_G_3"/>
    <property type="match status" value="1"/>
</dbReference>
<dbReference type="SMART" id="SM00472">
    <property type="entry name" value="MIR"/>
    <property type="match status" value="3"/>
</dbReference>
<dbReference type="PANTHER" id="PTHR46809:SF2">
    <property type="entry name" value="GH21273P"/>
    <property type="match status" value="1"/>
</dbReference>
<feature type="domain" description="MIR" evidence="3">
    <location>
        <begin position="253"/>
        <end position="306"/>
    </location>
</feature>
<evidence type="ECO:0000256" key="1">
    <source>
        <dbReference type="ARBA" id="ARBA00022729"/>
    </source>
</evidence>
<dbReference type="Gene3D" id="2.80.10.50">
    <property type="match status" value="1"/>
</dbReference>
<dbReference type="EMBL" id="CAMKVN010001785">
    <property type="protein sequence ID" value="CAI2178060.1"/>
    <property type="molecule type" value="Genomic_DNA"/>
</dbReference>
<evidence type="ECO:0000313" key="5">
    <source>
        <dbReference type="Proteomes" id="UP001153678"/>
    </source>
</evidence>
<keyword evidence="5" id="KW-1185">Reference proteome</keyword>
<dbReference type="Gene3D" id="2.60.120.200">
    <property type="match status" value="1"/>
</dbReference>
<keyword evidence="2" id="KW-0677">Repeat</keyword>
<dbReference type="SUPFAM" id="SSF82109">
    <property type="entry name" value="MIR domain"/>
    <property type="match status" value="2"/>
</dbReference>
<dbReference type="InterPro" id="IPR036300">
    <property type="entry name" value="MIR_dom_sf"/>
</dbReference>
<dbReference type="Proteomes" id="UP001153678">
    <property type="component" value="Unassembled WGS sequence"/>
</dbReference>
<name>A0A9W4SRB5_9GLOM</name>
<keyword evidence="1" id="KW-0732">Signal</keyword>
<dbReference type="InterPro" id="IPR016093">
    <property type="entry name" value="MIR_motif"/>
</dbReference>
<dbReference type="InterPro" id="IPR013320">
    <property type="entry name" value="ConA-like_dom_sf"/>
</dbReference>
<dbReference type="SUPFAM" id="SSF49899">
    <property type="entry name" value="Concanavalin A-like lectins/glucanases"/>
    <property type="match status" value="1"/>
</dbReference>
<dbReference type="PROSITE" id="PS50919">
    <property type="entry name" value="MIR"/>
    <property type="match status" value="2"/>
</dbReference>
<evidence type="ECO:0000313" key="4">
    <source>
        <dbReference type="EMBL" id="CAI2178060.1"/>
    </source>
</evidence>
<dbReference type="OrthoDB" id="5588846at2759"/>
<evidence type="ECO:0000256" key="2">
    <source>
        <dbReference type="ARBA" id="ARBA00022737"/>
    </source>
</evidence>
<feature type="domain" description="MIR" evidence="3">
    <location>
        <begin position="189"/>
        <end position="244"/>
    </location>
</feature>
<reference evidence="4" key="1">
    <citation type="submission" date="2022-08" db="EMBL/GenBank/DDBJ databases">
        <authorList>
            <person name="Kallberg Y."/>
            <person name="Tangrot J."/>
            <person name="Rosling A."/>
        </authorList>
    </citation>
    <scope>NUCLEOTIDE SEQUENCE</scope>
    <source>
        <strain evidence="4">Wild A</strain>
    </source>
</reference>